<dbReference type="Proteomes" id="UP000535182">
    <property type="component" value="Unassembled WGS sequence"/>
</dbReference>
<keyword evidence="1" id="KW-0175">Coiled coil</keyword>
<dbReference type="RefSeq" id="WP_260698532.1">
    <property type="nucleotide sequence ID" value="NZ_JACHEB010000014.1"/>
</dbReference>
<sequence length="612" mass="65206">MTKQLRATMAAILVISSISLQAQTSTATQKTGTATAHKKAPKESPVERQIRELREQMQDQQAQIDALKQQNADKDAKLAAAQQAAQSAEAAAASATAKADSLSSTVSTNADAVSSLNSTVTDLKTTNVGLAQTISDTKKQLTDELESPLAIHYKGVTITPVAFFAAEGVYRQRALNADVNTPFNSTPYPGAGQAHTSELNLSGRQSRLGALFQANPGPYHFAGYVEADFLGAGASSNENQSNSYVLRQRQLFGQFGTNSGFTVTGGQMWSLVTETKKSTDNRTEALPATIDAQYNVGFSWERQPGVRFQQKIGGFTAAASLEEAEIIYSATNANSNFFIGNAGAGGGLYNLTANYSNNVAPDVIVKGTYDMGAAHFEAGGLVRWFRDRNYPNQTLTVPSAVGGNNNTKVGGGFFANARTPVTHYADFGLHFLGGTGVGRYGTSTLPDVTAHPDGTLEPIKNYQFLGTLELHPQKKLDLDLYYGTEYAQRTTYLSTVGADAGKLVGYAPVTSANTGCGVETLPTTPTSGLGSIGVAGNPPYSPGTPANCLGATRQISELTGEFVYRFYNNPKFGRLQYAMQYSYLQRVGWAGVGGAPKANNNMVFTSLRYYLP</sequence>
<organism evidence="4 5">
    <name type="scientific">Tunturiibacter gelidiferens</name>
    <dbReference type="NCBI Taxonomy" id="3069689"/>
    <lineage>
        <taxon>Bacteria</taxon>
        <taxon>Pseudomonadati</taxon>
        <taxon>Acidobacteriota</taxon>
        <taxon>Terriglobia</taxon>
        <taxon>Terriglobales</taxon>
        <taxon>Acidobacteriaceae</taxon>
        <taxon>Tunturiibacter</taxon>
    </lineage>
</organism>
<dbReference type="EMBL" id="JACHEB010000014">
    <property type="protein sequence ID" value="MBB5331341.1"/>
    <property type="molecule type" value="Genomic_DNA"/>
</dbReference>
<keyword evidence="3" id="KW-0732">Signal</keyword>
<reference evidence="4 5" key="1">
    <citation type="submission" date="2020-08" db="EMBL/GenBank/DDBJ databases">
        <title>Genomic Encyclopedia of Type Strains, Phase IV (KMG-V): Genome sequencing to study the core and pangenomes of soil and plant-associated prokaryotes.</title>
        <authorList>
            <person name="Whitman W."/>
        </authorList>
    </citation>
    <scope>NUCLEOTIDE SEQUENCE [LARGE SCALE GENOMIC DNA]</scope>
    <source>
        <strain evidence="4 5">X5P2</strain>
    </source>
</reference>
<feature type="signal peptide" evidence="3">
    <location>
        <begin position="1"/>
        <end position="22"/>
    </location>
</feature>
<feature type="region of interest" description="Disordered" evidence="2">
    <location>
        <begin position="25"/>
        <end position="45"/>
    </location>
</feature>
<feature type="coiled-coil region" evidence="1">
    <location>
        <begin position="50"/>
        <end position="98"/>
    </location>
</feature>
<comment type="caution">
    <text evidence="4">The sequence shown here is derived from an EMBL/GenBank/DDBJ whole genome shotgun (WGS) entry which is preliminary data.</text>
</comment>
<evidence type="ECO:0000256" key="3">
    <source>
        <dbReference type="SAM" id="SignalP"/>
    </source>
</evidence>
<evidence type="ECO:0000313" key="4">
    <source>
        <dbReference type="EMBL" id="MBB5331341.1"/>
    </source>
</evidence>
<dbReference type="AlphaFoldDB" id="A0A9X0U693"/>
<evidence type="ECO:0000256" key="1">
    <source>
        <dbReference type="SAM" id="Coils"/>
    </source>
</evidence>
<name>A0A9X0U693_9BACT</name>
<evidence type="ECO:0000256" key="2">
    <source>
        <dbReference type="SAM" id="MobiDB-lite"/>
    </source>
</evidence>
<evidence type="ECO:0008006" key="6">
    <source>
        <dbReference type="Google" id="ProtNLM"/>
    </source>
</evidence>
<keyword evidence="5" id="KW-1185">Reference proteome</keyword>
<accession>A0A9X0U693</accession>
<proteinExistence type="predicted"/>
<evidence type="ECO:0000313" key="5">
    <source>
        <dbReference type="Proteomes" id="UP000535182"/>
    </source>
</evidence>
<feature type="chain" id="PRO_5040920732" description="DUF3138 family protein" evidence="3">
    <location>
        <begin position="23"/>
        <end position="612"/>
    </location>
</feature>
<gene>
    <name evidence="4" type="ORF">HDF14_004985</name>
</gene>
<protein>
    <recommendedName>
        <fullName evidence="6">DUF3138 family protein</fullName>
    </recommendedName>
</protein>
<feature type="compositionally biased region" description="Low complexity" evidence="2">
    <location>
        <begin position="25"/>
        <end position="35"/>
    </location>
</feature>